<protein>
    <submittedName>
        <fullName evidence="1">Uncharacterized protein</fullName>
    </submittedName>
</protein>
<dbReference type="Proteomes" id="UP000550707">
    <property type="component" value="Unassembled WGS sequence"/>
</dbReference>
<name>A0A7J8DBT5_MOLMO</name>
<dbReference type="AlphaFoldDB" id="A0A7J8DBT5"/>
<accession>A0A7J8DBT5</accession>
<proteinExistence type="predicted"/>
<evidence type="ECO:0000313" key="1">
    <source>
        <dbReference type="EMBL" id="KAF6420600.1"/>
    </source>
</evidence>
<evidence type="ECO:0000313" key="2">
    <source>
        <dbReference type="Proteomes" id="UP000550707"/>
    </source>
</evidence>
<reference evidence="1 2" key="1">
    <citation type="journal article" date="2020" name="Nature">
        <title>Six reference-quality genomes reveal evolution of bat adaptations.</title>
        <authorList>
            <person name="Jebb D."/>
            <person name="Huang Z."/>
            <person name="Pippel M."/>
            <person name="Hughes G.M."/>
            <person name="Lavrichenko K."/>
            <person name="Devanna P."/>
            <person name="Winkler S."/>
            <person name="Jermiin L.S."/>
            <person name="Skirmuntt E.C."/>
            <person name="Katzourakis A."/>
            <person name="Burkitt-Gray L."/>
            <person name="Ray D.A."/>
            <person name="Sullivan K.A.M."/>
            <person name="Roscito J.G."/>
            <person name="Kirilenko B.M."/>
            <person name="Davalos L.M."/>
            <person name="Corthals A.P."/>
            <person name="Power M.L."/>
            <person name="Jones G."/>
            <person name="Ransome R.D."/>
            <person name="Dechmann D.K.N."/>
            <person name="Locatelli A.G."/>
            <person name="Puechmaille S.J."/>
            <person name="Fedrigo O."/>
            <person name="Jarvis E.D."/>
            <person name="Hiller M."/>
            <person name="Vernes S.C."/>
            <person name="Myers E.W."/>
            <person name="Teeling E.C."/>
        </authorList>
    </citation>
    <scope>NUCLEOTIDE SEQUENCE [LARGE SCALE GENOMIC DNA]</scope>
    <source>
        <strain evidence="1">MMolMol1</strain>
        <tissue evidence="1">Muscle</tissue>
    </source>
</reference>
<gene>
    <name evidence="1" type="ORF">HJG59_009335</name>
</gene>
<organism evidence="1 2">
    <name type="scientific">Molossus molossus</name>
    <name type="common">Pallas' mastiff bat</name>
    <name type="synonym">Vespertilio molossus</name>
    <dbReference type="NCBI Taxonomy" id="27622"/>
    <lineage>
        <taxon>Eukaryota</taxon>
        <taxon>Metazoa</taxon>
        <taxon>Chordata</taxon>
        <taxon>Craniata</taxon>
        <taxon>Vertebrata</taxon>
        <taxon>Euteleostomi</taxon>
        <taxon>Mammalia</taxon>
        <taxon>Eutheria</taxon>
        <taxon>Laurasiatheria</taxon>
        <taxon>Chiroptera</taxon>
        <taxon>Yangochiroptera</taxon>
        <taxon>Molossidae</taxon>
        <taxon>Molossus</taxon>
    </lineage>
</organism>
<comment type="caution">
    <text evidence="1">The sequence shown here is derived from an EMBL/GenBank/DDBJ whole genome shotgun (WGS) entry which is preliminary data.</text>
</comment>
<dbReference type="EMBL" id="JACASF010000018">
    <property type="protein sequence ID" value="KAF6420600.1"/>
    <property type="molecule type" value="Genomic_DNA"/>
</dbReference>
<dbReference type="InParanoid" id="A0A7J8DBT5"/>
<sequence length="153" mass="17579">MLYIDHLSNLCLEWEPPVPSRDPTLPVCTEEEEEGDGGRIQWQCNARAGPVFTFTLLELSEGLTKGDTQLCSNILIIYCSAAHITVHPHLECSSGLERSLTPMTEHDSVLPDISFTIPCRFMCWKGRRRQRSKMTDSPFCLWVFFVRIWTFKI</sequence>
<keyword evidence="2" id="KW-1185">Reference proteome</keyword>